<evidence type="ECO:0000313" key="3">
    <source>
        <dbReference type="EMBL" id="CAE7255806.1"/>
    </source>
</evidence>
<dbReference type="SUPFAM" id="SSF50630">
    <property type="entry name" value="Acid proteases"/>
    <property type="match status" value="1"/>
</dbReference>
<protein>
    <recommendedName>
        <fullName evidence="2">Peptidase A1 domain-containing protein</fullName>
    </recommendedName>
</protein>
<accession>A0A812M2C2</accession>
<dbReference type="Gene3D" id="2.40.70.10">
    <property type="entry name" value="Acid Proteases"/>
    <property type="match status" value="1"/>
</dbReference>
<dbReference type="EMBL" id="CAJNDS010001335">
    <property type="protein sequence ID" value="CAE7255806.1"/>
    <property type="molecule type" value="Genomic_DNA"/>
</dbReference>
<dbReference type="InterPro" id="IPR033121">
    <property type="entry name" value="PEPTIDASE_A1"/>
</dbReference>
<dbReference type="Pfam" id="PF00026">
    <property type="entry name" value="Asp"/>
    <property type="match status" value="1"/>
</dbReference>
<proteinExistence type="predicted"/>
<dbReference type="InterPro" id="IPR021109">
    <property type="entry name" value="Peptidase_aspartic_dom_sf"/>
</dbReference>
<feature type="chain" id="PRO_5032330879" description="Peptidase A1 domain-containing protein" evidence="1">
    <location>
        <begin position="18"/>
        <end position="391"/>
    </location>
</feature>
<dbReference type="OrthoDB" id="2747330at2759"/>
<evidence type="ECO:0000256" key="1">
    <source>
        <dbReference type="SAM" id="SignalP"/>
    </source>
</evidence>
<evidence type="ECO:0000259" key="2">
    <source>
        <dbReference type="Pfam" id="PF00026"/>
    </source>
</evidence>
<reference evidence="3" key="1">
    <citation type="submission" date="2021-02" db="EMBL/GenBank/DDBJ databases">
        <authorList>
            <person name="Dougan E. K."/>
            <person name="Rhodes N."/>
            <person name="Thang M."/>
            <person name="Chan C."/>
        </authorList>
    </citation>
    <scope>NUCLEOTIDE SEQUENCE</scope>
</reference>
<name>A0A812M2C2_9DINO</name>
<feature type="domain" description="Peptidase A1" evidence="2">
    <location>
        <begin position="70"/>
        <end position="302"/>
    </location>
</feature>
<feature type="signal peptide" evidence="1">
    <location>
        <begin position="1"/>
        <end position="17"/>
    </location>
</feature>
<evidence type="ECO:0000313" key="4">
    <source>
        <dbReference type="Proteomes" id="UP000604046"/>
    </source>
</evidence>
<organism evidence="3 4">
    <name type="scientific">Symbiodinium natans</name>
    <dbReference type="NCBI Taxonomy" id="878477"/>
    <lineage>
        <taxon>Eukaryota</taxon>
        <taxon>Sar</taxon>
        <taxon>Alveolata</taxon>
        <taxon>Dinophyceae</taxon>
        <taxon>Suessiales</taxon>
        <taxon>Symbiodiniaceae</taxon>
        <taxon>Symbiodinium</taxon>
    </lineage>
</organism>
<sequence>MSLRSVVWLVAAQLGGGSVLPEDECSETALSMLQGRASKARPPSASHVLELEYSSGRLLLHVQAGALPAQRLLLDTGSSTVAFCNVSLPETLPGAKKTHFNACEQYGPSTAMGYFRDGYVGPFFQGDLSIQGLEIPDAMFAVFGQGSCAPSMCADHPSQGIFGVAYRQRNKIFPSTVDLSSACVRTSSEIEILCPTTTASFVPPVMQELRQTSDGSEIFGIYWSGLASGSMYLGPAAVETKNFDPSAPEAMLLDSGAGASGWYNVNVLRILVGGTEYEGVDCTKHSRACIVDTGTPAFLLPAGVSLDSSSWLWESPKLEVHLQGVAGGDVVLDFDLEPWLSQNMVGTLGAPEAFWDPLMVLGLPLWSRYYTMFNLTANTVSFTPHAQPRSG</sequence>
<dbReference type="AlphaFoldDB" id="A0A812M2C2"/>
<keyword evidence="4" id="KW-1185">Reference proteome</keyword>
<gene>
    <name evidence="3" type="ORF">SNAT2548_LOCUS13062</name>
</gene>
<dbReference type="Proteomes" id="UP000604046">
    <property type="component" value="Unassembled WGS sequence"/>
</dbReference>
<keyword evidence="1" id="KW-0732">Signal</keyword>
<comment type="caution">
    <text evidence="3">The sequence shown here is derived from an EMBL/GenBank/DDBJ whole genome shotgun (WGS) entry which is preliminary data.</text>
</comment>